<dbReference type="Proteomes" id="UP001199106">
    <property type="component" value="Unassembled WGS sequence"/>
</dbReference>
<evidence type="ECO:0000256" key="6">
    <source>
        <dbReference type="ARBA" id="ARBA00023242"/>
    </source>
</evidence>
<dbReference type="PANTHER" id="PTHR24394">
    <property type="entry name" value="ZINC FINGER PROTEIN"/>
    <property type="match status" value="1"/>
</dbReference>
<proteinExistence type="predicted"/>
<dbReference type="PROSITE" id="PS50157">
    <property type="entry name" value="ZINC_FINGER_C2H2_2"/>
    <property type="match status" value="2"/>
</dbReference>
<protein>
    <recommendedName>
        <fullName evidence="9">C2H2-type domain-containing protein</fullName>
    </recommendedName>
</protein>
<feature type="domain" description="C2H2-type" evidence="9">
    <location>
        <begin position="306"/>
        <end position="333"/>
    </location>
</feature>
<gene>
    <name evidence="10" type="ORF">G6011_03966</name>
</gene>
<evidence type="ECO:0000256" key="2">
    <source>
        <dbReference type="ARBA" id="ARBA00022723"/>
    </source>
</evidence>
<dbReference type="EMBL" id="JAANER010000002">
    <property type="protein sequence ID" value="KAG9193931.1"/>
    <property type="molecule type" value="Genomic_DNA"/>
</dbReference>
<keyword evidence="2" id="KW-0479">Metal-binding</keyword>
<comment type="caution">
    <text evidence="10">The sequence shown here is derived from an EMBL/GenBank/DDBJ whole genome shotgun (WGS) entry which is preliminary data.</text>
</comment>
<keyword evidence="4 7" id="KW-0863">Zinc-finger</keyword>
<evidence type="ECO:0000313" key="11">
    <source>
        <dbReference type="Proteomes" id="UP001199106"/>
    </source>
</evidence>
<dbReference type="Gene3D" id="3.30.160.60">
    <property type="entry name" value="Classic Zinc Finger"/>
    <property type="match status" value="2"/>
</dbReference>
<dbReference type="GO" id="GO:0005634">
    <property type="term" value="C:nucleus"/>
    <property type="evidence" value="ECO:0007669"/>
    <property type="project" value="UniProtKB-SubCell"/>
</dbReference>
<evidence type="ECO:0000256" key="1">
    <source>
        <dbReference type="ARBA" id="ARBA00004123"/>
    </source>
</evidence>
<evidence type="ECO:0000256" key="5">
    <source>
        <dbReference type="ARBA" id="ARBA00022833"/>
    </source>
</evidence>
<dbReference type="InterPro" id="IPR036236">
    <property type="entry name" value="Znf_C2H2_sf"/>
</dbReference>
<feature type="domain" description="C2H2-type" evidence="9">
    <location>
        <begin position="268"/>
        <end position="305"/>
    </location>
</feature>
<evidence type="ECO:0000259" key="9">
    <source>
        <dbReference type="PROSITE" id="PS50157"/>
    </source>
</evidence>
<organism evidence="10 11">
    <name type="scientific">Alternaria panax</name>
    <dbReference type="NCBI Taxonomy" id="48097"/>
    <lineage>
        <taxon>Eukaryota</taxon>
        <taxon>Fungi</taxon>
        <taxon>Dikarya</taxon>
        <taxon>Ascomycota</taxon>
        <taxon>Pezizomycotina</taxon>
        <taxon>Dothideomycetes</taxon>
        <taxon>Pleosporomycetidae</taxon>
        <taxon>Pleosporales</taxon>
        <taxon>Pleosporineae</taxon>
        <taxon>Pleosporaceae</taxon>
        <taxon>Alternaria</taxon>
        <taxon>Alternaria sect. Panax</taxon>
    </lineage>
</organism>
<comment type="subcellular location">
    <subcellularLocation>
        <location evidence="1">Nucleus</location>
    </subcellularLocation>
</comment>
<dbReference type="SUPFAM" id="SSF57667">
    <property type="entry name" value="beta-beta-alpha zinc fingers"/>
    <property type="match status" value="1"/>
</dbReference>
<dbReference type="InterPro" id="IPR013087">
    <property type="entry name" value="Znf_C2H2_type"/>
</dbReference>
<keyword evidence="6" id="KW-0539">Nucleus</keyword>
<sequence>MEYRHTVSVVSSANPTVTDSPAIQAHARWYSCRSRPLETDDGLAAQSLQQYDCEPSPALLLGVPVDTFGLQMLERLPYANPLAPSSIGQTESVCTLSDTYMTTGSRLTSPVFQHVQSPPDSDAWSDGQESRWQHSHSELSIWCPRALSLLSQRWSACNKEPTKCIRDYLRRLDPLSTPCSVPYQTSIPYTAAEVDPALLQQDLAIGPNICEESSDSEPGFPGRDDGASSCELSDSSTRQYGANSSAMKLGKWGNITYPSYEVVHPRQYSCPLMDKRDPQSPCAKSFQRPEHLRRHVATVHGGDKCHPCKVCPKLFSRRDNLREHYWTHVNRGERAGRNVRMSISELTGILGPKEKRLLKRLKRKLDIQQARRSEARS</sequence>
<evidence type="ECO:0000256" key="4">
    <source>
        <dbReference type="ARBA" id="ARBA00022771"/>
    </source>
</evidence>
<dbReference type="PANTHER" id="PTHR24394:SF29">
    <property type="entry name" value="MYONEURIN"/>
    <property type="match status" value="1"/>
</dbReference>
<dbReference type="AlphaFoldDB" id="A0AAD4IFP7"/>
<accession>A0AAD4IFP7</accession>
<keyword evidence="5" id="KW-0862">Zinc</keyword>
<dbReference type="SMART" id="SM00355">
    <property type="entry name" value="ZnF_C2H2"/>
    <property type="match status" value="2"/>
</dbReference>
<dbReference type="GO" id="GO:0000981">
    <property type="term" value="F:DNA-binding transcription factor activity, RNA polymerase II-specific"/>
    <property type="evidence" value="ECO:0007669"/>
    <property type="project" value="TreeGrafter"/>
</dbReference>
<name>A0AAD4IFP7_9PLEO</name>
<dbReference type="PROSITE" id="PS00028">
    <property type="entry name" value="ZINC_FINGER_C2H2_1"/>
    <property type="match status" value="1"/>
</dbReference>
<feature type="region of interest" description="Disordered" evidence="8">
    <location>
        <begin position="210"/>
        <end position="238"/>
    </location>
</feature>
<dbReference type="GO" id="GO:0008270">
    <property type="term" value="F:zinc ion binding"/>
    <property type="evidence" value="ECO:0007669"/>
    <property type="project" value="UniProtKB-KW"/>
</dbReference>
<keyword evidence="11" id="KW-1185">Reference proteome</keyword>
<dbReference type="Pfam" id="PF00096">
    <property type="entry name" value="zf-C2H2"/>
    <property type="match status" value="1"/>
</dbReference>
<evidence type="ECO:0000256" key="8">
    <source>
        <dbReference type="SAM" id="MobiDB-lite"/>
    </source>
</evidence>
<reference evidence="10" key="1">
    <citation type="submission" date="2021-07" db="EMBL/GenBank/DDBJ databases">
        <title>Genome Resource of American Ginseng Black Spot Pathogen Alternaria panax.</title>
        <authorList>
            <person name="Qiu C."/>
            <person name="Wang W."/>
            <person name="Liu Z."/>
        </authorList>
    </citation>
    <scope>NUCLEOTIDE SEQUENCE</scope>
    <source>
        <strain evidence="10">BNCC115425</strain>
    </source>
</reference>
<keyword evidence="3" id="KW-0677">Repeat</keyword>
<evidence type="ECO:0000256" key="7">
    <source>
        <dbReference type="PROSITE-ProRule" id="PRU00042"/>
    </source>
</evidence>
<evidence type="ECO:0000256" key="3">
    <source>
        <dbReference type="ARBA" id="ARBA00022737"/>
    </source>
</evidence>
<evidence type="ECO:0000313" key="10">
    <source>
        <dbReference type="EMBL" id="KAG9193931.1"/>
    </source>
</evidence>